<dbReference type="STRING" id="693986.MOC_3908"/>
<accession>A0A089P0S6</accession>
<reference evidence="8 9" key="1">
    <citation type="journal article" date="2014" name="PLoS ONE">
        <title>Genome Information of Methylobacterium oryzae, a Plant-Probiotic Methylotroph in the Phyllosphere.</title>
        <authorList>
            <person name="Kwak M.J."/>
            <person name="Jeong H."/>
            <person name="Madhaiyan M."/>
            <person name="Lee Y."/>
            <person name="Sa T.M."/>
            <person name="Oh T.K."/>
            <person name="Kim J.F."/>
        </authorList>
    </citation>
    <scope>NUCLEOTIDE SEQUENCE [LARGE SCALE GENOMIC DNA]</scope>
    <source>
        <strain evidence="8 9">CBMB20</strain>
    </source>
</reference>
<evidence type="ECO:0000256" key="4">
    <source>
        <dbReference type="ARBA" id="ARBA00022989"/>
    </source>
</evidence>
<feature type="transmembrane region" description="Helical" evidence="6">
    <location>
        <begin position="281"/>
        <end position="297"/>
    </location>
</feature>
<dbReference type="InterPro" id="IPR051258">
    <property type="entry name" value="Diverse_Substrate_Transporter"/>
</dbReference>
<feature type="transmembrane region" description="Helical" evidence="6">
    <location>
        <begin position="256"/>
        <end position="275"/>
    </location>
</feature>
<evidence type="ECO:0000313" key="8">
    <source>
        <dbReference type="EMBL" id="AIQ91663.1"/>
    </source>
</evidence>
<feature type="domain" description="EamA" evidence="7">
    <location>
        <begin position="163"/>
        <end position="296"/>
    </location>
</feature>
<evidence type="ECO:0000313" key="9">
    <source>
        <dbReference type="Proteomes" id="UP000029492"/>
    </source>
</evidence>
<dbReference type="RefSeq" id="WP_052083654.1">
    <property type="nucleotide sequence ID" value="NZ_CP003811.1"/>
</dbReference>
<evidence type="ECO:0000256" key="6">
    <source>
        <dbReference type="SAM" id="Phobius"/>
    </source>
</evidence>
<sequence length="322" mass="34069">MRIRGASRASPAASAYLLLTVTALLWAGNAVTSRWAPGHVSPQVITTLRWAVACLVLMPLAGTRLLAAWPELRPHWLRILLMGGLGYTAFNCLFYAAGVHTGAINLALFQGSIPVLVIVLNRLAYRVPVTPGQVLGVVLTLIGAGLAATHGDWSVLTNLAFNRGDVLVFAACLLYAGYTVVLPTRPKVPALVFFAAMAIAAFVTSLPPLAVEWATGHAVWPNRAGWIMVAFVGLGPSLLAQLFFMRGVEQIGPNRAGLFVNLVPIFGAIFAVLLVGEPFGATQALALALVLAGIACAERLKPALAAEATPEAAYSQTRTRRM</sequence>
<dbReference type="Proteomes" id="UP000029492">
    <property type="component" value="Chromosome"/>
</dbReference>
<dbReference type="eggNOG" id="COG0697">
    <property type="taxonomic scope" value="Bacteria"/>
</dbReference>
<feature type="transmembrane region" description="Helical" evidence="6">
    <location>
        <begin position="79"/>
        <end position="97"/>
    </location>
</feature>
<dbReference type="HOGENOM" id="CLU_033863_4_4_5"/>
<name>A0A089P0S6_9HYPH</name>
<feature type="transmembrane region" description="Helical" evidence="6">
    <location>
        <begin position="191"/>
        <end position="211"/>
    </location>
</feature>
<dbReference type="PANTHER" id="PTHR42920:SF11">
    <property type="entry name" value="INNER MEMBRANE PROTEIN YTFF"/>
    <property type="match status" value="1"/>
</dbReference>
<dbReference type="EMBL" id="CP003811">
    <property type="protein sequence ID" value="AIQ91663.1"/>
    <property type="molecule type" value="Genomic_DNA"/>
</dbReference>
<keyword evidence="3 6" id="KW-0812">Transmembrane</keyword>
<evidence type="ECO:0000256" key="1">
    <source>
        <dbReference type="ARBA" id="ARBA00004651"/>
    </source>
</evidence>
<dbReference type="PANTHER" id="PTHR42920">
    <property type="entry name" value="OS03G0707200 PROTEIN-RELATED"/>
    <property type="match status" value="1"/>
</dbReference>
<feature type="transmembrane region" description="Helical" evidence="6">
    <location>
        <begin position="223"/>
        <end position="244"/>
    </location>
</feature>
<evidence type="ECO:0000259" key="7">
    <source>
        <dbReference type="Pfam" id="PF00892"/>
    </source>
</evidence>
<feature type="transmembrane region" description="Helical" evidence="6">
    <location>
        <begin position="46"/>
        <end position="67"/>
    </location>
</feature>
<keyword evidence="5 6" id="KW-0472">Membrane</keyword>
<evidence type="ECO:0000256" key="3">
    <source>
        <dbReference type="ARBA" id="ARBA00022692"/>
    </source>
</evidence>
<dbReference type="InterPro" id="IPR000620">
    <property type="entry name" value="EamA_dom"/>
</dbReference>
<evidence type="ECO:0000256" key="5">
    <source>
        <dbReference type="ARBA" id="ARBA00023136"/>
    </source>
</evidence>
<keyword evidence="4 6" id="KW-1133">Transmembrane helix</keyword>
<dbReference type="InterPro" id="IPR037185">
    <property type="entry name" value="EmrE-like"/>
</dbReference>
<keyword evidence="9" id="KW-1185">Reference proteome</keyword>
<comment type="subcellular location">
    <subcellularLocation>
        <location evidence="1">Cell membrane</location>
        <topology evidence="1">Multi-pass membrane protein</topology>
    </subcellularLocation>
</comment>
<feature type="transmembrane region" description="Helical" evidence="6">
    <location>
        <begin position="103"/>
        <end position="120"/>
    </location>
</feature>
<feature type="transmembrane region" description="Helical" evidence="6">
    <location>
        <begin position="166"/>
        <end position="184"/>
    </location>
</feature>
<feature type="transmembrane region" description="Helical" evidence="6">
    <location>
        <begin position="132"/>
        <end position="151"/>
    </location>
</feature>
<dbReference type="GO" id="GO:0005886">
    <property type="term" value="C:plasma membrane"/>
    <property type="evidence" value="ECO:0007669"/>
    <property type="project" value="UniProtKB-SubCell"/>
</dbReference>
<dbReference type="SUPFAM" id="SSF103481">
    <property type="entry name" value="Multidrug resistance efflux transporter EmrE"/>
    <property type="match status" value="2"/>
</dbReference>
<dbReference type="AlphaFoldDB" id="A0A089P0S6"/>
<dbReference type="Pfam" id="PF00892">
    <property type="entry name" value="EamA"/>
    <property type="match status" value="2"/>
</dbReference>
<organism evidence="8 9">
    <name type="scientific">Methylobacterium oryzae CBMB20</name>
    <dbReference type="NCBI Taxonomy" id="693986"/>
    <lineage>
        <taxon>Bacteria</taxon>
        <taxon>Pseudomonadati</taxon>
        <taxon>Pseudomonadota</taxon>
        <taxon>Alphaproteobacteria</taxon>
        <taxon>Hyphomicrobiales</taxon>
        <taxon>Methylobacteriaceae</taxon>
        <taxon>Methylobacterium</taxon>
    </lineage>
</organism>
<proteinExistence type="predicted"/>
<keyword evidence="2" id="KW-1003">Cell membrane</keyword>
<feature type="domain" description="EamA" evidence="7">
    <location>
        <begin position="14"/>
        <end position="147"/>
    </location>
</feature>
<gene>
    <name evidence="8" type="ORF">MOC_3908</name>
</gene>
<dbReference type="KEGG" id="mor:MOC_3908"/>
<protein>
    <submittedName>
        <fullName evidence="8">Protein of unassigned function</fullName>
    </submittedName>
</protein>
<evidence type="ECO:0000256" key="2">
    <source>
        <dbReference type="ARBA" id="ARBA00022475"/>
    </source>
</evidence>